<dbReference type="RefSeq" id="XP_009171501.1">
    <property type="nucleotide sequence ID" value="XM_009173237.1"/>
</dbReference>
<dbReference type="AlphaFoldDB" id="A0A074ZN63"/>
<dbReference type="KEGG" id="ovi:T265_07664"/>
<reference evidence="2 3" key="1">
    <citation type="submission" date="2013-11" db="EMBL/GenBank/DDBJ databases">
        <title>Opisthorchis viverrini - life in the bile duct.</title>
        <authorList>
            <person name="Young N.D."/>
            <person name="Nagarajan N."/>
            <person name="Lin S.J."/>
            <person name="Korhonen P.K."/>
            <person name="Jex A.R."/>
            <person name="Hall R.S."/>
            <person name="Safavi-Hemami H."/>
            <person name="Kaewkong W."/>
            <person name="Bertrand D."/>
            <person name="Gao S."/>
            <person name="Seet Q."/>
            <person name="Wongkham S."/>
            <person name="Teh B.T."/>
            <person name="Wongkham C."/>
            <person name="Intapan P.M."/>
            <person name="Maleewong W."/>
            <person name="Yang X."/>
            <person name="Hu M."/>
            <person name="Wang Z."/>
            <person name="Hofmann A."/>
            <person name="Sternberg P.W."/>
            <person name="Tan P."/>
            <person name="Wang J."/>
            <person name="Gasser R.B."/>
        </authorList>
    </citation>
    <scope>NUCLEOTIDE SEQUENCE [LARGE SCALE GENOMIC DNA]</scope>
</reference>
<evidence type="ECO:0000313" key="2">
    <source>
        <dbReference type="EMBL" id="KER24780.1"/>
    </source>
</evidence>
<sequence length="81" mass="9262">MHTGVAHQPQEVAGFNAQPTHNIPNRKILSRRRWSRKAGPLVLYGKLFRFNVTCAAGHGVQSVARKDPRRQNGERKKEYIQ</sequence>
<feature type="compositionally biased region" description="Basic and acidic residues" evidence="1">
    <location>
        <begin position="64"/>
        <end position="81"/>
    </location>
</feature>
<protein>
    <submittedName>
        <fullName evidence="2">Uncharacterized protein</fullName>
    </submittedName>
</protein>
<dbReference type="EMBL" id="KL596798">
    <property type="protein sequence ID" value="KER24780.1"/>
    <property type="molecule type" value="Genomic_DNA"/>
</dbReference>
<gene>
    <name evidence="2" type="ORF">T265_07664</name>
</gene>
<dbReference type="Proteomes" id="UP000054324">
    <property type="component" value="Unassembled WGS sequence"/>
</dbReference>
<accession>A0A074ZN63</accession>
<keyword evidence="3" id="KW-1185">Reference proteome</keyword>
<name>A0A074ZN63_OPIVI</name>
<feature type="region of interest" description="Disordered" evidence="1">
    <location>
        <begin position="1"/>
        <end position="28"/>
    </location>
</feature>
<organism evidence="2 3">
    <name type="scientific">Opisthorchis viverrini</name>
    <name type="common">Southeast Asian liver fluke</name>
    <dbReference type="NCBI Taxonomy" id="6198"/>
    <lineage>
        <taxon>Eukaryota</taxon>
        <taxon>Metazoa</taxon>
        <taxon>Spiralia</taxon>
        <taxon>Lophotrochozoa</taxon>
        <taxon>Platyhelminthes</taxon>
        <taxon>Trematoda</taxon>
        <taxon>Digenea</taxon>
        <taxon>Opisthorchiida</taxon>
        <taxon>Opisthorchiata</taxon>
        <taxon>Opisthorchiidae</taxon>
        <taxon>Opisthorchis</taxon>
    </lineage>
</organism>
<proteinExistence type="predicted"/>
<dbReference type="GeneID" id="20321843"/>
<dbReference type="CTD" id="20321843"/>
<evidence type="ECO:0000256" key="1">
    <source>
        <dbReference type="SAM" id="MobiDB-lite"/>
    </source>
</evidence>
<evidence type="ECO:0000313" key="3">
    <source>
        <dbReference type="Proteomes" id="UP000054324"/>
    </source>
</evidence>
<feature type="region of interest" description="Disordered" evidence="1">
    <location>
        <begin position="59"/>
        <end position="81"/>
    </location>
</feature>